<dbReference type="AlphaFoldDB" id="A0A1D1UPR7"/>
<evidence type="ECO:0000313" key="2">
    <source>
        <dbReference type="Proteomes" id="UP000186922"/>
    </source>
</evidence>
<keyword evidence="2" id="KW-1185">Reference proteome</keyword>
<dbReference type="Proteomes" id="UP000186922">
    <property type="component" value="Unassembled WGS sequence"/>
</dbReference>
<proteinExistence type="predicted"/>
<evidence type="ECO:0000313" key="1">
    <source>
        <dbReference type="EMBL" id="GAU91704.1"/>
    </source>
</evidence>
<dbReference type="EMBL" id="BDGG01000002">
    <property type="protein sequence ID" value="GAU91704.1"/>
    <property type="molecule type" value="Genomic_DNA"/>
</dbReference>
<organism evidence="1 2">
    <name type="scientific">Ramazzottius varieornatus</name>
    <name type="common">Water bear</name>
    <name type="synonym">Tardigrade</name>
    <dbReference type="NCBI Taxonomy" id="947166"/>
    <lineage>
        <taxon>Eukaryota</taxon>
        <taxon>Metazoa</taxon>
        <taxon>Ecdysozoa</taxon>
        <taxon>Tardigrada</taxon>
        <taxon>Eutardigrada</taxon>
        <taxon>Parachela</taxon>
        <taxon>Hypsibioidea</taxon>
        <taxon>Ramazzottiidae</taxon>
        <taxon>Ramazzottius</taxon>
    </lineage>
</organism>
<name>A0A1D1UPR7_RAMVA</name>
<sequence>MGKLKNRPPNQDRRPIAPAVPQTIFQRRAEIIYKMDHGFKAGDLADMYDLSESSNRRIYKERHQLSCDVSFLCELSLTATKAVRKYVKI</sequence>
<protein>
    <submittedName>
        <fullName evidence="1">Uncharacterized protein</fullName>
    </submittedName>
</protein>
<gene>
    <name evidence="1" type="primary">RvY_03910-1</name>
    <name evidence="1" type="synonym">RvY_03910.1</name>
    <name evidence="1" type="ORF">RvY_03910</name>
</gene>
<reference evidence="1 2" key="1">
    <citation type="journal article" date="2016" name="Nat. Commun.">
        <title>Extremotolerant tardigrade genome and improved radiotolerance of human cultured cells by tardigrade-unique protein.</title>
        <authorList>
            <person name="Hashimoto T."/>
            <person name="Horikawa D.D."/>
            <person name="Saito Y."/>
            <person name="Kuwahara H."/>
            <person name="Kozuka-Hata H."/>
            <person name="Shin-I T."/>
            <person name="Minakuchi Y."/>
            <person name="Ohishi K."/>
            <person name="Motoyama A."/>
            <person name="Aizu T."/>
            <person name="Enomoto A."/>
            <person name="Kondo K."/>
            <person name="Tanaka S."/>
            <person name="Hara Y."/>
            <person name="Koshikawa S."/>
            <person name="Sagara H."/>
            <person name="Miura T."/>
            <person name="Yokobori S."/>
            <person name="Miyagawa K."/>
            <person name="Suzuki Y."/>
            <person name="Kubo T."/>
            <person name="Oyama M."/>
            <person name="Kohara Y."/>
            <person name="Fujiyama A."/>
            <person name="Arakawa K."/>
            <person name="Katayama T."/>
            <person name="Toyoda A."/>
            <person name="Kunieda T."/>
        </authorList>
    </citation>
    <scope>NUCLEOTIDE SEQUENCE [LARGE SCALE GENOMIC DNA]</scope>
    <source>
        <strain evidence="1 2">YOKOZUNA-1</strain>
    </source>
</reference>
<accession>A0A1D1UPR7</accession>
<comment type="caution">
    <text evidence="1">The sequence shown here is derived from an EMBL/GenBank/DDBJ whole genome shotgun (WGS) entry which is preliminary data.</text>
</comment>